<dbReference type="RefSeq" id="WP_005217497.1">
    <property type="nucleotide sequence ID" value="NZ_KB850089.1"/>
</dbReference>
<dbReference type="HOGENOM" id="CLU_065352_0_0_6"/>
<proteinExistence type="predicted"/>
<feature type="domain" description="ABC-three component systems C-terminal" evidence="1">
    <location>
        <begin position="206"/>
        <end position="334"/>
    </location>
</feature>
<dbReference type="EMBL" id="APRP01000022">
    <property type="protein sequence ID" value="ENX00525.1"/>
    <property type="molecule type" value="Genomic_DNA"/>
</dbReference>
<evidence type="ECO:0000259" key="1">
    <source>
        <dbReference type="Pfam" id="PF20282"/>
    </source>
</evidence>
<dbReference type="eggNOG" id="ENOG502Z9QP">
    <property type="taxonomic scope" value="Bacteria"/>
</dbReference>
<dbReference type="STRING" id="1217705.F900_02199"/>
<sequence>MLNVSKYQRPLLALDDKDLEIFIHDWVTKKIELYVDHDNFTGAGDMGRDVVGFLTDQRHEGAWHNYQCKQYSKKITRPLALLEIGKILYYASQKHFIVPEKYFFIAPKGINRPLETLINNPSQFKNALINEWTEHCEGKIIKNSKVPLNDEILEVINKFDFSNIKALQVSQLLSDPDINSVLYKWFKHDPGEAPKGDVPLEVENTELEYVSQLVHAYGERAGVVFESYKEIEDFDEHFSNFKIQRRRFYDAEAFQRYYRDNTVPQTVQQIKDDIFDGIIDNCTYAIYKDTLEKIIAILGEVIKIQLSGDISSYTTNSVRQGLCHHLVNERKIKWKI</sequence>
<protein>
    <recommendedName>
        <fullName evidence="1">ABC-three component systems C-terminal domain-containing protein</fullName>
    </recommendedName>
</protein>
<name>N9NET8_9GAMM</name>
<dbReference type="PATRIC" id="fig|1217705.3.peg.2134"/>
<dbReference type="AlphaFoldDB" id="N9NET8"/>
<dbReference type="Pfam" id="PF20282">
    <property type="entry name" value="CTD6"/>
    <property type="match status" value="1"/>
</dbReference>
<dbReference type="InterPro" id="IPR046914">
    <property type="entry name" value="ABC-3C_CTD6"/>
</dbReference>
<organism evidence="2 3">
    <name type="scientific">Acinetobacter modestus</name>
    <dbReference type="NCBI Taxonomy" id="1776740"/>
    <lineage>
        <taxon>Bacteria</taxon>
        <taxon>Pseudomonadati</taxon>
        <taxon>Pseudomonadota</taxon>
        <taxon>Gammaproteobacteria</taxon>
        <taxon>Moraxellales</taxon>
        <taxon>Moraxellaceae</taxon>
        <taxon>Acinetobacter</taxon>
    </lineage>
</organism>
<dbReference type="Proteomes" id="UP000013248">
    <property type="component" value="Unassembled WGS sequence"/>
</dbReference>
<evidence type="ECO:0000313" key="2">
    <source>
        <dbReference type="EMBL" id="ENX00525.1"/>
    </source>
</evidence>
<evidence type="ECO:0000313" key="3">
    <source>
        <dbReference type="Proteomes" id="UP000013248"/>
    </source>
</evidence>
<comment type="caution">
    <text evidence="2">The sequence shown here is derived from an EMBL/GenBank/DDBJ whole genome shotgun (WGS) entry which is preliminary data.</text>
</comment>
<reference evidence="2 3" key="1">
    <citation type="submission" date="2013-02" db="EMBL/GenBank/DDBJ databases">
        <title>The Genome Sequence of Acinetobacter sp. ANC 3862.</title>
        <authorList>
            <consortium name="The Broad Institute Genome Sequencing Platform"/>
            <consortium name="The Broad Institute Genome Sequencing Center for Infectious Disease"/>
            <person name="Cerqueira G."/>
            <person name="Feldgarden M."/>
            <person name="Courvalin P."/>
            <person name="Perichon B."/>
            <person name="Grillot-Courvalin C."/>
            <person name="Clermont D."/>
            <person name="Rocha E."/>
            <person name="Yoon E.-J."/>
            <person name="Nemec A."/>
            <person name="Walker B."/>
            <person name="Young S.K."/>
            <person name="Zeng Q."/>
            <person name="Gargeya S."/>
            <person name="Fitzgerald M."/>
            <person name="Haas B."/>
            <person name="Abouelleil A."/>
            <person name="Alvarado L."/>
            <person name="Arachchi H.M."/>
            <person name="Berlin A.M."/>
            <person name="Chapman S.B."/>
            <person name="Dewar J."/>
            <person name="Goldberg J."/>
            <person name="Griggs A."/>
            <person name="Gujja S."/>
            <person name="Hansen M."/>
            <person name="Howarth C."/>
            <person name="Imamovic A."/>
            <person name="Larimer J."/>
            <person name="McCowan C."/>
            <person name="Murphy C."/>
            <person name="Neiman D."/>
            <person name="Pearson M."/>
            <person name="Priest M."/>
            <person name="Roberts A."/>
            <person name="Saif S."/>
            <person name="Shea T."/>
            <person name="Sisk P."/>
            <person name="Sykes S."/>
            <person name="Wortman J."/>
            <person name="Nusbaum C."/>
            <person name="Birren B."/>
        </authorList>
    </citation>
    <scope>NUCLEOTIDE SEQUENCE [LARGE SCALE GENOMIC DNA]</scope>
    <source>
        <strain evidence="2 3">ANC 3862</strain>
    </source>
</reference>
<accession>N9NET8</accession>
<gene>
    <name evidence="2" type="ORF">F900_02199</name>
</gene>